<dbReference type="GO" id="GO:0009102">
    <property type="term" value="P:biotin biosynthetic process"/>
    <property type="evidence" value="ECO:0007669"/>
    <property type="project" value="TreeGrafter"/>
</dbReference>
<evidence type="ECO:0000256" key="7">
    <source>
        <dbReference type="ARBA" id="ARBA00022898"/>
    </source>
</evidence>
<comment type="caution">
    <text evidence="12">The sequence shown here is derived from an EMBL/GenBank/DDBJ whole genome shotgun (WGS) entry which is preliminary data.</text>
</comment>
<organism evidence="12 13">
    <name type="scientific">Corchorus olitorius</name>
    <dbReference type="NCBI Taxonomy" id="93759"/>
    <lineage>
        <taxon>Eukaryota</taxon>
        <taxon>Viridiplantae</taxon>
        <taxon>Streptophyta</taxon>
        <taxon>Embryophyta</taxon>
        <taxon>Tracheophyta</taxon>
        <taxon>Spermatophyta</taxon>
        <taxon>Magnoliopsida</taxon>
        <taxon>eudicotyledons</taxon>
        <taxon>Gunneridae</taxon>
        <taxon>Pentapetalae</taxon>
        <taxon>rosids</taxon>
        <taxon>malvids</taxon>
        <taxon>Malvales</taxon>
        <taxon>Malvaceae</taxon>
        <taxon>Grewioideae</taxon>
        <taxon>Apeibeae</taxon>
        <taxon>Corchorus</taxon>
    </lineage>
</organism>
<sequence length="480" mass="53050">MEVSSLWNEWVEEALSKLESLKLLRALRPLYLSNLQQQVGNERVSNDGDYEVFDEMQPWDRSSVEVSVSQSTYNQWLLDIPSTGDEIVPGEGLADDKFGTCQQQFKRLLLFSGNDYLGLSSHPEVRKAAAKAAQEYGMGPRGSALICGYTYHHRLLESSLASLKKKEDCLLCPTGFSANMTVMVALGNIASLLAAGNMLLKDEKIAIFSDELNHASLIDGIRLAERQKSVEFFVYKHCDMSHLSALLSSCKMKKKVVVTDSLFSMDGDFAPMVELVELRKKHHFLLVIDDAHGTFVCGRSGGGVAEEFGCERDVDICIGTLSKAVGCQGGFIACSKRWKQFIQSRGRSFIFSTAIPVPIAAAAHASVIVARNEKWRKRALWNRVQDFRDLTGIPITSPIISLVVGKILTVSLPLNRQLLRSGFHITAIRPPTVPPNSCRLRIALSAAHTTDDVKKLTAALSNYIKFQDTGSDSVNIYSKL</sequence>
<dbReference type="GO" id="GO:0005789">
    <property type="term" value="C:endoplasmic reticulum membrane"/>
    <property type="evidence" value="ECO:0007669"/>
    <property type="project" value="UniProtKB-SubCell"/>
</dbReference>
<evidence type="ECO:0000256" key="10">
    <source>
        <dbReference type="SAM" id="Phobius"/>
    </source>
</evidence>
<keyword evidence="12" id="KW-0032">Aminotransferase</keyword>
<dbReference type="InterPro" id="IPR004839">
    <property type="entry name" value="Aminotransferase_I/II_large"/>
</dbReference>
<dbReference type="STRING" id="93759.A0A1R3JTX9"/>
<keyword evidence="8" id="KW-0746">Sphingolipid metabolism</keyword>
<dbReference type="Gene3D" id="3.40.640.10">
    <property type="entry name" value="Type I PLP-dependent aspartate aminotransferase-like (Major domain)"/>
    <property type="match status" value="1"/>
</dbReference>
<dbReference type="GO" id="GO:0030170">
    <property type="term" value="F:pyridoxal phosphate binding"/>
    <property type="evidence" value="ECO:0007669"/>
    <property type="project" value="InterPro"/>
</dbReference>
<dbReference type="UniPathway" id="UPA00222"/>
<dbReference type="SUPFAM" id="SSF53383">
    <property type="entry name" value="PLP-dependent transferases"/>
    <property type="match status" value="1"/>
</dbReference>
<evidence type="ECO:0000256" key="1">
    <source>
        <dbReference type="ARBA" id="ARBA00001933"/>
    </source>
</evidence>
<gene>
    <name evidence="12" type="ORF">COLO4_14080</name>
</gene>
<dbReference type="Proteomes" id="UP000187203">
    <property type="component" value="Unassembled WGS sequence"/>
</dbReference>
<evidence type="ECO:0000256" key="2">
    <source>
        <dbReference type="ARBA" id="ARBA00004389"/>
    </source>
</evidence>
<comment type="pathway">
    <text evidence="3">Lipid metabolism; sphingolipid metabolism.</text>
</comment>
<evidence type="ECO:0000256" key="8">
    <source>
        <dbReference type="ARBA" id="ARBA00022919"/>
    </source>
</evidence>
<comment type="cofactor">
    <cofactor evidence="1 9">
        <name>pyridoxal 5'-phosphate</name>
        <dbReference type="ChEBI" id="CHEBI:597326"/>
    </cofactor>
</comment>
<dbReference type="InterPro" id="IPR050087">
    <property type="entry name" value="AON_synthase_class-II"/>
</dbReference>
<dbReference type="PANTHER" id="PTHR13693:SF77">
    <property type="entry name" value="8-AMINO-7-OXONONANOATE SYNTHASE"/>
    <property type="match status" value="1"/>
</dbReference>
<evidence type="ECO:0000259" key="11">
    <source>
        <dbReference type="Pfam" id="PF00155"/>
    </source>
</evidence>
<evidence type="ECO:0000256" key="3">
    <source>
        <dbReference type="ARBA" id="ARBA00004760"/>
    </source>
</evidence>
<protein>
    <submittedName>
        <fullName evidence="12">Aminotransferase, class I/classII</fullName>
    </submittedName>
</protein>
<dbReference type="InterPro" id="IPR015422">
    <property type="entry name" value="PyrdxlP-dep_Trfase_small"/>
</dbReference>
<dbReference type="GO" id="GO:0006665">
    <property type="term" value="P:sphingolipid metabolic process"/>
    <property type="evidence" value="ECO:0007669"/>
    <property type="project" value="UniProtKB-UniPathway"/>
</dbReference>
<comment type="pathway">
    <text evidence="4">Sphingolipid metabolism.</text>
</comment>
<comment type="subcellular location">
    <subcellularLocation>
        <location evidence="2">Endoplasmic reticulum membrane</location>
        <topology evidence="2">Single-pass membrane protein</topology>
    </subcellularLocation>
</comment>
<dbReference type="GO" id="GO:0008483">
    <property type="term" value="F:transaminase activity"/>
    <property type="evidence" value="ECO:0007669"/>
    <property type="project" value="UniProtKB-KW"/>
</dbReference>
<evidence type="ECO:0000313" key="13">
    <source>
        <dbReference type="Proteomes" id="UP000187203"/>
    </source>
</evidence>
<keyword evidence="10" id="KW-1133">Transmembrane helix</keyword>
<evidence type="ECO:0000256" key="4">
    <source>
        <dbReference type="ARBA" id="ARBA00004991"/>
    </source>
</evidence>
<dbReference type="PROSITE" id="PS00599">
    <property type="entry name" value="AA_TRANSFER_CLASS_2"/>
    <property type="match status" value="1"/>
</dbReference>
<accession>A0A1R3JTX9</accession>
<reference evidence="13" key="1">
    <citation type="submission" date="2013-09" db="EMBL/GenBank/DDBJ databases">
        <title>Corchorus olitorius genome sequencing.</title>
        <authorList>
            <person name="Alam M."/>
            <person name="Haque M.S."/>
            <person name="Islam M.S."/>
            <person name="Emdad E.M."/>
            <person name="Islam M.M."/>
            <person name="Ahmed B."/>
            <person name="Halim A."/>
            <person name="Hossen Q.M.M."/>
            <person name="Hossain M.Z."/>
            <person name="Ahmed R."/>
            <person name="Khan M.M."/>
            <person name="Islam R."/>
            <person name="Rashid M.M."/>
            <person name="Khan S.A."/>
            <person name="Rahman M.S."/>
            <person name="Alam M."/>
            <person name="Yahiya A.S."/>
            <person name="Khan M.S."/>
            <person name="Azam M.S."/>
            <person name="Haque T."/>
            <person name="Lashkar M.Z.H."/>
            <person name="Akhand A.I."/>
            <person name="Morshed G."/>
            <person name="Roy S."/>
            <person name="Uddin K.S."/>
            <person name="Rabeya T."/>
            <person name="Hossain A.S."/>
            <person name="Chowdhury A."/>
            <person name="Snigdha A.R."/>
            <person name="Mortoza M.S."/>
            <person name="Matin S.A."/>
            <person name="Hoque S.M.E."/>
            <person name="Islam M.K."/>
            <person name="Roy D.K."/>
            <person name="Haider R."/>
            <person name="Moosa M.M."/>
            <person name="Elias S.M."/>
            <person name="Hasan A.M."/>
            <person name="Jahan S."/>
            <person name="Shafiuddin M."/>
            <person name="Mahmood N."/>
            <person name="Shommy N.S."/>
        </authorList>
    </citation>
    <scope>NUCLEOTIDE SEQUENCE [LARGE SCALE GENOMIC DNA]</scope>
    <source>
        <strain evidence="13">cv. O-4</strain>
    </source>
</reference>
<dbReference type="OrthoDB" id="10263824at2759"/>
<evidence type="ECO:0000256" key="6">
    <source>
        <dbReference type="ARBA" id="ARBA00022679"/>
    </source>
</evidence>
<keyword evidence="6" id="KW-0808">Transferase</keyword>
<feature type="domain" description="Aminotransferase class I/classII large" evidence="11">
    <location>
        <begin position="108"/>
        <end position="460"/>
    </location>
</feature>
<evidence type="ECO:0000313" key="12">
    <source>
        <dbReference type="EMBL" id="OMO98201.1"/>
    </source>
</evidence>
<feature type="transmembrane region" description="Helical" evidence="10">
    <location>
        <begin position="349"/>
        <end position="370"/>
    </location>
</feature>
<name>A0A1R3JTX9_9ROSI</name>
<dbReference type="InterPro" id="IPR015421">
    <property type="entry name" value="PyrdxlP-dep_Trfase_major"/>
</dbReference>
<keyword evidence="13" id="KW-1185">Reference proteome</keyword>
<dbReference type="InterPro" id="IPR015424">
    <property type="entry name" value="PyrdxlP-dep_Trfase"/>
</dbReference>
<keyword evidence="7 9" id="KW-0663">Pyridoxal phosphate</keyword>
<keyword evidence="10" id="KW-0812">Transmembrane</keyword>
<keyword evidence="10" id="KW-0472">Membrane</keyword>
<keyword evidence="8" id="KW-0443">Lipid metabolism</keyword>
<dbReference type="Pfam" id="PF00155">
    <property type="entry name" value="Aminotran_1_2"/>
    <property type="match status" value="1"/>
</dbReference>
<dbReference type="EMBL" id="AWUE01015372">
    <property type="protein sequence ID" value="OMO98201.1"/>
    <property type="molecule type" value="Genomic_DNA"/>
</dbReference>
<evidence type="ECO:0000256" key="5">
    <source>
        <dbReference type="ARBA" id="ARBA00010008"/>
    </source>
</evidence>
<dbReference type="InterPro" id="IPR001917">
    <property type="entry name" value="Aminotrans_II_pyridoxalP_BS"/>
</dbReference>
<evidence type="ECO:0000256" key="9">
    <source>
        <dbReference type="RuleBase" id="RU003693"/>
    </source>
</evidence>
<dbReference type="PANTHER" id="PTHR13693">
    <property type="entry name" value="CLASS II AMINOTRANSFERASE/8-AMINO-7-OXONONANOATE SYNTHASE"/>
    <property type="match status" value="1"/>
</dbReference>
<dbReference type="Gene3D" id="3.90.1150.10">
    <property type="entry name" value="Aspartate Aminotransferase, domain 1"/>
    <property type="match status" value="1"/>
</dbReference>
<comment type="similarity">
    <text evidence="5">Belongs to the class-II pyridoxal-phosphate-dependent aminotransferase family. BioF subfamily.</text>
</comment>
<dbReference type="AlphaFoldDB" id="A0A1R3JTX9"/>
<proteinExistence type="inferred from homology"/>
<feature type="transmembrane region" description="Helical" evidence="10">
    <location>
        <begin position="390"/>
        <end position="414"/>
    </location>
</feature>